<dbReference type="PANTHER" id="PTHR46670">
    <property type="entry name" value="ENDO/EXONUCLEASE/PHOSPHATASE DOMAIN-CONTAINING PROTEIN"/>
    <property type="match status" value="1"/>
</dbReference>
<gene>
    <name evidence="1" type="ORF">PLOB_00013021</name>
</gene>
<protein>
    <submittedName>
        <fullName evidence="1">Uncharacterized protein</fullName>
    </submittedName>
</protein>
<dbReference type="EMBL" id="CALNXK010000174">
    <property type="protein sequence ID" value="CAH3172517.1"/>
    <property type="molecule type" value="Genomic_DNA"/>
</dbReference>
<name>A0ABN8QZN4_9CNID</name>
<evidence type="ECO:0000313" key="1">
    <source>
        <dbReference type="EMBL" id="CAH3172517.1"/>
    </source>
</evidence>
<organism evidence="1 2">
    <name type="scientific">Porites lobata</name>
    <dbReference type="NCBI Taxonomy" id="104759"/>
    <lineage>
        <taxon>Eukaryota</taxon>
        <taxon>Metazoa</taxon>
        <taxon>Cnidaria</taxon>
        <taxon>Anthozoa</taxon>
        <taxon>Hexacorallia</taxon>
        <taxon>Scleractinia</taxon>
        <taxon>Fungiina</taxon>
        <taxon>Poritidae</taxon>
        <taxon>Porites</taxon>
    </lineage>
</organism>
<evidence type="ECO:0000313" key="2">
    <source>
        <dbReference type="Proteomes" id="UP001159405"/>
    </source>
</evidence>
<keyword evidence="2" id="KW-1185">Reference proteome</keyword>
<dbReference type="Proteomes" id="UP001159405">
    <property type="component" value="Unassembled WGS sequence"/>
</dbReference>
<reference evidence="1 2" key="1">
    <citation type="submission" date="2022-05" db="EMBL/GenBank/DDBJ databases">
        <authorList>
            <consortium name="Genoscope - CEA"/>
            <person name="William W."/>
        </authorList>
    </citation>
    <scope>NUCLEOTIDE SEQUENCE [LARGE SCALE GENOMIC DNA]</scope>
</reference>
<comment type="caution">
    <text evidence="1">The sequence shown here is derived from an EMBL/GenBank/DDBJ whole genome shotgun (WGS) entry which is preliminary data.</text>
</comment>
<feature type="non-terminal residue" evidence="1">
    <location>
        <position position="1"/>
    </location>
</feature>
<accession>A0ABN8QZN4</accession>
<proteinExistence type="predicted"/>
<dbReference type="PANTHER" id="PTHR46670:SF3">
    <property type="entry name" value="ENDONUCLEASE_EXONUCLEASE_PHOSPHATASE DOMAIN-CONTAINING PROTEIN"/>
    <property type="match status" value="1"/>
</dbReference>
<sequence length="116" mass="14024">LLDLAKLPLERKRISYRKIRDIDFSEFCGQLENTRLVRDAASFSLGELVYEYNTTLKSLLERHAPLKTKIITLRPTALWYTEEIRSEKKKRRALERRWRSSKRESDYSRFKEQCLR</sequence>